<dbReference type="GO" id="GO:0016747">
    <property type="term" value="F:acyltransferase activity, transferring groups other than amino-acyl groups"/>
    <property type="evidence" value="ECO:0007669"/>
    <property type="project" value="InterPro"/>
</dbReference>
<evidence type="ECO:0000313" key="3">
    <source>
        <dbReference type="Proteomes" id="UP000315971"/>
    </source>
</evidence>
<gene>
    <name evidence="2" type="ORF">SAMN06265350_10384</name>
</gene>
<dbReference type="EMBL" id="FXSZ01000003">
    <property type="protein sequence ID" value="SMO52694.1"/>
    <property type="molecule type" value="Genomic_DNA"/>
</dbReference>
<dbReference type="InterPro" id="IPR000182">
    <property type="entry name" value="GNAT_dom"/>
</dbReference>
<evidence type="ECO:0000313" key="2">
    <source>
        <dbReference type="EMBL" id="SMO52694.1"/>
    </source>
</evidence>
<protein>
    <submittedName>
        <fullName evidence="2">Ribosomal-protein-alanine N-acetyltransferase</fullName>
    </submittedName>
</protein>
<reference evidence="2 3" key="1">
    <citation type="submission" date="2017-05" db="EMBL/GenBank/DDBJ databases">
        <authorList>
            <person name="Varghese N."/>
            <person name="Submissions S."/>
        </authorList>
    </citation>
    <scope>NUCLEOTIDE SEQUENCE [LARGE SCALE GENOMIC DNA]</scope>
    <source>
        <strain evidence="2 3">DSM 21342</strain>
    </source>
</reference>
<name>A0A521BZX4_9SPHI</name>
<dbReference type="PANTHER" id="PTHR43792">
    <property type="entry name" value="GNAT FAMILY, PUTATIVE (AFU_ORTHOLOGUE AFUA_3G00765)-RELATED-RELATED"/>
    <property type="match status" value="1"/>
</dbReference>
<dbReference type="RefSeq" id="WP_185955197.1">
    <property type="nucleotide sequence ID" value="NZ_FXSZ01000003.1"/>
</dbReference>
<dbReference type="SUPFAM" id="SSF55729">
    <property type="entry name" value="Acyl-CoA N-acyltransferases (Nat)"/>
    <property type="match status" value="1"/>
</dbReference>
<dbReference type="PANTHER" id="PTHR43792:SF1">
    <property type="entry name" value="N-ACETYLTRANSFERASE DOMAIN-CONTAINING PROTEIN"/>
    <property type="match status" value="1"/>
</dbReference>
<keyword evidence="2" id="KW-0808">Transferase</keyword>
<dbReference type="InterPro" id="IPR051531">
    <property type="entry name" value="N-acetyltransferase"/>
</dbReference>
<feature type="domain" description="N-acetyltransferase" evidence="1">
    <location>
        <begin position="18"/>
        <end position="175"/>
    </location>
</feature>
<dbReference type="AlphaFoldDB" id="A0A521BZX4"/>
<keyword evidence="3" id="KW-1185">Reference proteome</keyword>
<dbReference type="InterPro" id="IPR016181">
    <property type="entry name" value="Acyl_CoA_acyltransferase"/>
</dbReference>
<dbReference type="Pfam" id="PF13302">
    <property type="entry name" value="Acetyltransf_3"/>
    <property type="match status" value="1"/>
</dbReference>
<dbReference type="Proteomes" id="UP000315971">
    <property type="component" value="Unassembled WGS sequence"/>
</dbReference>
<evidence type="ECO:0000259" key="1">
    <source>
        <dbReference type="PROSITE" id="PS51186"/>
    </source>
</evidence>
<accession>A0A521BZX4</accession>
<dbReference type="PROSITE" id="PS51186">
    <property type="entry name" value="GNAT"/>
    <property type="match status" value="1"/>
</dbReference>
<dbReference type="Gene3D" id="3.40.630.30">
    <property type="match status" value="1"/>
</dbReference>
<sequence>MINKIEFNPFPGLSTERLALRQLSLADEKEILKLRSDERVNEFLDRAKAETIEDARSFINKIITGTNECFYWAITFKNTPQLIGTICFWNLSEDRFQAEVGYELLPEFQGKGIMTEVLLAVIQFGFETMKLKTIVADLRADNLNSRRLLEKTGFKIDANMVNTEDNMIVYSLANPMNK</sequence>
<proteinExistence type="predicted"/>
<organism evidence="2 3">
    <name type="scientific">Solitalea koreensis</name>
    <dbReference type="NCBI Taxonomy" id="543615"/>
    <lineage>
        <taxon>Bacteria</taxon>
        <taxon>Pseudomonadati</taxon>
        <taxon>Bacteroidota</taxon>
        <taxon>Sphingobacteriia</taxon>
        <taxon>Sphingobacteriales</taxon>
        <taxon>Sphingobacteriaceae</taxon>
        <taxon>Solitalea</taxon>
    </lineage>
</organism>